<dbReference type="PANTHER" id="PTHR33845">
    <property type="entry name" value="C2H2-TYPE DOMAIN-CONTAINING PROTEIN"/>
    <property type="match status" value="1"/>
</dbReference>
<protein>
    <recommendedName>
        <fullName evidence="1">C2H2-type domain-containing protein</fullName>
    </recommendedName>
</protein>
<evidence type="ECO:0000313" key="2">
    <source>
        <dbReference type="EMBL" id="CAH3172907.1"/>
    </source>
</evidence>
<dbReference type="InterPro" id="IPR013087">
    <property type="entry name" value="Znf_C2H2_type"/>
</dbReference>
<dbReference type="EMBL" id="CALNXI010001595">
    <property type="protein sequence ID" value="CAH3172907.1"/>
    <property type="molecule type" value="Genomic_DNA"/>
</dbReference>
<name>A0ABN8R0S0_9CNID</name>
<keyword evidence="3" id="KW-1185">Reference proteome</keyword>
<organism evidence="2 3">
    <name type="scientific">Porites evermanni</name>
    <dbReference type="NCBI Taxonomy" id="104178"/>
    <lineage>
        <taxon>Eukaryota</taxon>
        <taxon>Metazoa</taxon>
        <taxon>Cnidaria</taxon>
        <taxon>Anthozoa</taxon>
        <taxon>Hexacorallia</taxon>
        <taxon>Scleractinia</taxon>
        <taxon>Fungiina</taxon>
        <taxon>Poritidae</taxon>
        <taxon>Porites</taxon>
    </lineage>
</organism>
<evidence type="ECO:0000259" key="1">
    <source>
        <dbReference type="PROSITE" id="PS00028"/>
    </source>
</evidence>
<gene>
    <name evidence="2" type="ORF">PEVE_00008697</name>
</gene>
<reference evidence="2 3" key="1">
    <citation type="submission" date="2022-05" db="EMBL/GenBank/DDBJ databases">
        <authorList>
            <consortium name="Genoscope - CEA"/>
            <person name="William W."/>
        </authorList>
    </citation>
    <scope>NUCLEOTIDE SEQUENCE [LARGE SCALE GENOMIC DNA]</scope>
</reference>
<sequence>MGMTWARKQKERLKSAKRYLKGDFKVHVSKQSNIPDHCRAYALSDPRDKDYQIICTHDHLETCDRCYLLSSSSGGVPGVDVSLCNSAQDPAPSLNVKIAGVSLISNIVFNNGSLPVWRAYEIGPGKCIRLKDIGIPQLVQIPNLVKCDEGTATTMPNAHFIKVKSRRQPCSDNSQQCSDTKEETVTETSPTVHIFSCPEEGCMKVYQRFSSLQHHLDLGKHECALEHETLLDRAALGYAERLQRSRDYLSSKLRIGESTGQKADAASVSKSMITAGDSNGNRLFSSSEFLTSQQVSSFFSRLSSKRKLEDDEMMESDFEENQNVENEKAFAELRSEVLQEVALTHPICYDRYNICKLIANSKLSIFAIQMLKYIFEHFDIPITDIKVKRKAPYIDKLVAFGKNCTCHK</sequence>
<feature type="domain" description="C2H2-type" evidence="1">
    <location>
        <begin position="197"/>
        <end position="221"/>
    </location>
</feature>
<accession>A0ABN8R0S0</accession>
<comment type="caution">
    <text evidence="2">The sequence shown here is derived from an EMBL/GenBank/DDBJ whole genome shotgun (WGS) entry which is preliminary data.</text>
</comment>
<evidence type="ECO:0000313" key="3">
    <source>
        <dbReference type="Proteomes" id="UP001159427"/>
    </source>
</evidence>
<dbReference type="Proteomes" id="UP001159427">
    <property type="component" value="Unassembled WGS sequence"/>
</dbReference>
<proteinExistence type="predicted"/>
<dbReference type="PROSITE" id="PS00028">
    <property type="entry name" value="ZINC_FINGER_C2H2_1"/>
    <property type="match status" value="1"/>
</dbReference>
<dbReference type="PANTHER" id="PTHR33845:SF1">
    <property type="entry name" value="C2H2-TYPE DOMAIN-CONTAINING PROTEIN"/>
    <property type="match status" value="1"/>
</dbReference>